<gene>
    <name evidence="1" type="ORF">J0M35_20215</name>
</gene>
<name>A0A8J7PA81_9BACT</name>
<evidence type="ECO:0000313" key="2">
    <source>
        <dbReference type="Proteomes" id="UP000664277"/>
    </source>
</evidence>
<proteinExistence type="predicted"/>
<dbReference type="AlphaFoldDB" id="A0A8J7PA81"/>
<sequence length="361" mass="40374">MKILKSRPEQVYPYTACLELHIMSYRDSTKGEHEAPTATVEAEILTVLLDNTYALNGGGPFFNEEPLGGRLFEKGQKLVFRFSTESCFATPASKSIEKLVGKTCVLAFNPNKESEGVRDVNHIETPFHSQKYNSADVAALTSGLNLSSGYLVNLKTALQKYIEDRWSVERIEHFCQPDVRSLPFMQSLLPMESDQVLAGRLYPDESKALGKVQWYCVLQKGVPNEYQAEVWRSNHERWVLEIGCPSDSQLTDEGINENILWQKLMNAYSAYRAGTSRKGPTMQKALGDVFLNSITNFTKDKSGRITGLKGIVANGQVLTADVSEALNISNILIDGKPNTYWTEIYSNASQRIDSVCKKTSF</sequence>
<evidence type="ECO:0000313" key="1">
    <source>
        <dbReference type="EMBL" id="MBN8662704.1"/>
    </source>
</evidence>
<dbReference type="Proteomes" id="UP000664277">
    <property type="component" value="Unassembled WGS sequence"/>
</dbReference>
<protein>
    <submittedName>
        <fullName evidence="1">Uncharacterized protein</fullName>
    </submittedName>
</protein>
<comment type="caution">
    <text evidence="1">The sequence shown here is derived from an EMBL/GenBank/DDBJ whole genome shotgun (WGS) entry which is preliminary data.</text>
</comment>
<accession>A0A8J7PA81</accession>
<dbReference type="EMBL" id="JAFLCK010000049">
    <property type="protein sequence ID" value="MBN8662704.1"/>
    <property type="molecule type" value="Genomic_DNA"/>
</dbReference>
<organism evidence="1 2">
    <name type="scientific">Candidatus Obscuribacter phosphatis</name>
    <dbReference type="NCBI Taxonomy" id="1906157"/>
    <lineage>
        <taxon>Bacteria</taxon>
        <taxon>Bacillati</taxon>
        <taxon>Candidatus Melainabacteria</taxon>
        <taxon>Candidatus Obscuribacterales</taxon>
        <taxon>Candidatus Obscuribacteraceae</taxon>
        <taxon>Candidatus Obscuribacter</taxon>
    </lineage>
</organism>
<reference evidence="1" key="1">
    <citation type="submission" date="2021-02" db="EMBL/GenBank/DDBJ databases">
        <title>Genome-Resolved Metagenomics of a Microbial Community Performing Photosynthetic Biological Nutrient Removal.</title>
        <authorList>
            <person name="Mcdaniel E.A."/>
        </authorList>
    </citation>
    <scope>NUCLEOTIDE SEQUENCE</scope>
    <source>
        <strain evidence="1">UWPOB_OBS1</strain>
    </source>
</reference>